<dbReference type="InterPro" id="IPR036291">
    <property type="entry name" value="NAD(P)-bd_dom_sf"/>
</dbReference>
<protein>
    <submittedName>
        <fullName evidence="8">NADP+-dependent D-mannitol dehydrogenase</fullName>
    </submittedName>
</protein>
<feature type="domain" description="Peptidase A1" evidence="7">
    <location>
        <begin position="75"/>
        <end position="379"/>
    </location>
</feature>
<evidence type="ECO:0000259" key="7">
    <source>
        <dbReference type="PROSITE" id="PS51767"/>
    </source>
</evidence>
<evidence type="ECO:0000256" key="6">
    <source>
        <dbReference type="SAM" id="SignalP"/>
    </source>
</evidence>
<dbReference type="AlphaFoldDB" id="A0A286ULK9"/>
<dbReference type="GO" id="GO:0004190">
    <property type="term" value="F:aspartic-type endopeptidase activity"/>
    <property type="evidence" value="ECO:0007669"/>
    <property type="project" value="InterPro"/>
</dbReference>
<dbReference type="SUPFAM" id="SSF50129">
    <property type="entry name" value="GroES-like"/>
    <property type="match status" value="1"/>
</dbReference>
<dbReference type="PROSITE" id="PS51767">
    <property type="entry name" value="PEPTIDASE_A1"/>
    <property type="match status" value="1"/>
</dbReference>
<dbReference type="PROSITE" id="PS00059">
    <property type="entry name" value="ADH_ZINC"/>
    <property type="match status" value="1"/>
</dbReference>
<evidence type="ECO:0000313" key="9">
    <source>
        <dbReference type="Proteomes" id="UP000217199"/>
    </source>
</evidence>
<keyword evidence="4" id="KW-0560">Oxidoreductase</keyword>
<keyword evidence="9" id="KW-1185">Reference proteome</keyword>
<dbReference type="SUPFAM" id="SSF51735">
    <property type="entry name" value="NAD(P)-binding Rossmann-fold domains"/>
    <property type="match status" value="1"/>
</dbReference>
<dbReference type="InterPro" id="IPR013149">
    <property type="entry name" value="ADH-like_C"/>
</dbReference>
<name>A0A286ULK9_9AGAM</name>
<dbReference type="PRINTS" id="PR00792">
    <property type="entry name" value="PEPSIN"/>
</dbReference>
<dbReference type="EMBL" id="NBII01000003">
    <property type="protein sequence ID" value="PAV20460.1"/>
    <property type="molecule type" value="Genomic_DNA"/>
</dbReference>
<dbReference type="Gene3D" id="3.90.180.10">
    <property type="entry name" value="Medium-chain alcohol dehydrogenases, catalytic domain"/>
    <property type="match status" value="1"/>
</dbReference>
<comment type="cofactor">
    <cofactor evidence="5">
        <name>Zn(2+)</name>
        <dbReference type="ChEBI" id="CHEBI:29105"/>
    </cofactor>
</comment>
<dbReference type="InterPro" id="IPR001461">
    <property type="entry name" value="Aspartic_peptidase_A1"/>
</dbReference>
<dbReference type="InParanoid" id="A0A286ULK9"/>
<accession>A0A286ULK9</accession>
<dbReference type="InterPro" id="IPR013154">
    <property type="entry name" value="ADH-like_N"/>
</dbReference>
<comment type="similarity">
    <text evidence="5">Belongs to the zinc-containing alcohol dehydrogenase family.</text>
</comment>
<dbReference type="InterPro" id="IPR002328">
    <property type="entry name" value="ADH_Zn_CS"/>
</dbReference>
<evidence type="ECO:0000256" key="3">
    <source>
        <dbReference type="ARBA" id="ARBA00022833"/>
    </source>
</evidence>
<evidence type="ECO:0000256" key="2">
    <source>
        <dbReference type="ARBA" id="ARBA00022723"/>
    </source>
</evidence>
<dbReference type="CDD" id="cd08234">
    <property type="entry name" value="threonine_DH_like"/>
    <property type="match status" value="1"/>
</dbReference>
<dbReference type="SUPFAM" id="SSF50630">
    <property type="entry name" value="Acid proteases"/>
    <property type="match status" value="1"/>
</dbReference>
<dbReference type="STRING" id="2282107.A0A286ULK9"/>
<evidence type="ECO:0000256" key="1">
    <source>
        <dbReference type="ARBA" id="ARBA00007447"/>
    </source>
</evidence>
<organism evidence="8 9">
    <name type="scientific">Pyrrhoderma noxium</name>
    <dbReference type="NCBI Taxonomy" id="2282107"/>
    <lineage>
        <taxon>Eukaryota</taxon>
        <taxon>Fungi</taxon>
        <taxon>Dikarya</taxon>
        <taxon>Basidiomycota</taxon>
        <taxon>Agaricomycotina</taxon>
        <taxon>Agaricomycetes</taxon>
        <taxon>Hymenochaetales</taxon>
        <taxon>Hymenochaetaceae</taxon>
        <taxon>Pyrrhoderma</taxon>
    </lineage>
</organism>
<dbReference type="GO" id="GO:0006508">
    <property type="term" value="P:proteolysis"/>
    <property type="evidence" value="ECO:0007669"/>
    <property type="project" value="InterPro"/>
</dbReference>
<dbReference type="Pfam" id="PF00026">
    <property type="entry name" value="Asp"/>
    <property type="match status" value="1"/>
</dbReference>
<dbReference type="PANTHER" id="PTHR43401:SF2">
    <property type="entry name" value="L-THREONINE 3-DEHYDROGENASE"/>
    <property type="match status" value="1"/>
</dbReference>
<dbReference type="InterPro" id="IPR011032">
    <property type="entry name" value="GroES-like_sf"/>
</dbReference>
<reference evidence="8 9" key="1">
    <citation type="journal article" date="2017" name="Mol. Ecol.">
        <title>Comparative and population genomic landscape of Phellinus noxius: A hypervariable fungus causing root rot in trees.</title>
        <authorList>
            <person name="Chung C.L."/>
            <person name="Lee T.J."/>
            <person name="Akiba M."/>
            <person name="Lee H.H."/>
            <person name="Kuo T.H."/>
            <person name="Liu D."/>
            <person name="Ke H.M."/>
            <person name="Yokoi T."/>
            <person name="Roa M.B."/>
            <person name="Lu M.J."/>
            <person name="Chang Y.Y."/>
            <person name="Ann P.J."/>
            <person name="Tsai J.N."/>
            <person name="Chen C.Y."/>
            <person name="Tzean S.S."/>
            <person name="Ota Y."/>
            <person name="Hattori T."/>
            <person name="Sahashi N."/>
            <person name="Liou R.F."/>
            <person name="Kikuchi T."/>
            <person name="Tsai I.J."/>
        </authorList>
    </citation>
    <scope>NUCLEOTIDE SEQUENCE [LARGE SCALE GENOMIC DNA]</scope>
    <source>
        <strain evidence="8 9">FFPRI411160</strain>
    </source>
</reference>
<dbReference type="InterPro" id="IPR050129">
    <property type="entry name" value="Zn_alcohol_dh"/>
</dbReference>
<evidence type="ECO:0000256" key="5">
    <source>
        <dbReference type="RuleBase" id="RU361277"/>
    </source>
</evidence>
<comment type="caution">
    <text evidence="8">The sequence shown here is derived from an EMBL/GenBank/DDBJ whole genome shotgun (WGS) entry which is preliminary data.</text>
</comment>
<dbReference type="GO" id="GO:0008270">
    <property type="term" value="F:zinc ion binding"/>
    <property type="evidence" value="ECO:0007669"/>
    <property type="project" value="InterPro"/>
</dbReference>
<evidence type="ECO:0000256" key="4">
    <source>
        <dbReference type="ARBA" id="ARBA00023002"/>
    </source>
</evidence>
<dbReference type="GO" id="GO:0016491">
    <property type="term" value="F:oxidoreductase activity"/>
    <property type="evidence" value="ECO:0007669"/>
    <property type="project" value="UniProtKB-KW"/>
</dbReference>
<feature type="signal peptide" evidence="6">
    <location>
        <begin position="1"/>
        <end position="26"/>
    </location>
</feature>
<keyword evidence="3 5" id="KW-0862">Zinc</keyword>
<dbReference type="InterPro" id="IPR033121">
    <property type="entry name" value="PEPTIDASE_A1"/>
</dbReference>
<keyword evidence="6" id="KW-0732">Signal</keyword>
<evidence type="ECO:0000313" key="8">
    <source>
        <dbReference type="EMBL" id="PAV20460.1"/>
    </source>
</evidence>
<gene>
    <name evidence="8" type="ORF">PNOK_0308700</name>
</gene>
<dbReference type="OrthoDB" id="5363962at2759"/>
<feature type="chain" id="PRO_5013810124" evidence="6">
    <location>
        <begin position="27"/>
        <end position="792"/>
    </location>
</feature>
<dbReference type="PANTHER" id="PTHR43401">
    <property type="entry name" value="L-THREONINE 3-DEHYDROGENASE"/>
    <property type="match status" value="1"/>
</dbReference>
<dbReference type="Gene3D" id="2.40.70.10">
    <property type="entry name" value="Acid Proteases"/>
    <property type="match status" value="2"/>
</dbReference>
<proteinExistence type="inferred from homology"/>
<dbReference type="Gene3D" id="3.40.50.720">
    <property type="entry name" value="NAD(P)-binding Rossmann-like Domain"/>
    <property type="match status" value="1"/>
</dbReference>
<sequence length="792" mass="84124">MTPTKSLKTSLLTLATLASILTPASSIKINFSNKPSSSSSSTPYTLSSVQGVKDQDGDDIFTYQNWQNASGANIYVATLSVGGKEFPVQLDTGSSDLWLDTTGVDLSGLTDTGVQTGLTYGDGTVAFGPVYFGSVTLGNFTVDQAFISAPGTNATTNSDKGLLGYDGDTLLDNIFSSEPGLPQLTTFSLSRSFSTGKTDGGVFTVGEVEEDFAGVQQAPALPVVSSDRWIVLMDGMIVNGKSYSGDSSFSITNQTSGQTLANLDTGTSLSQIPQSYAAAIYGNVPGAQLYASSGIYVIPCDTKINVSFVFGGIEYPVHPIDTVTATSDGLGGVICFSGFPFSDGFSNSEDFLIGDSFLRNVYSLYDFGAFLNESTTPFIQLLSTTNKDSAYAEFDTLSAERNKSIINDDGGSSSSSGGSGGGGGTSGALGLRDLSYVFVFGIWNMSMKALLYDKPKSFTIANIPIPQYGDDDVLVKVTYCGVCGTDAHIHDGEFIAKFPLVPGHEVVGVITEVGKNVKDFTKGDRCVADNSASCGNCFYCRRGKDLLCENFASKGCTMNGGFAEYVTFHSSKVYKIHNLTDIEATLIEPAACALHGLDKLKSSLPTSTPSSGLEVLLLGSGPTGLILAQLLRLNGATRVVIAANAGPKTRIAREIGAADEVVELDREDPEGQWRRLGEENPRGFDVVIEATGVEKLANDAINYVRRGGVLMMYGVYDNSARVHWPPSKIFQDEILIIGSFAQTYCFPRAVAYLDSGKINVKGMVTDVFALEDFQKALDKMRSRGALKIAIKC</sequence>
<dbReference type="Proteomes" id="UP000217199">
    <property type="component" value="Unassembled WGS sequence"/>
</dbReference>
<dbReference type="InterPro" id="IPR021109">
    <property type="entry name" value="Peptidase_aspartic_dom_sf"/>
</dbReference>
<comment type="similarity">
    <text evidence="1">Belongs to the peptidase A1 family.</text>
</comment>
<keyword evidence="2 5" id="KW-0479">Metal-binding</keyword>
<dbReference type="Pfam" id="PF00107">
    <property type="entry name" value="ADH_zinc_N"/>
    <property type="match status" value="1"/>
</dbReference>
<dbReference type="Pfam" id="PF08240">
    <property type="entry name" value="ADH_N"/>
    <property type="match status" value="1"/>
</dbReference>